<dbReference type="EMBL" id="CM044705">
    <property type="protein sequence ID" value="KAI5662557.1"/>
    <property type="molecule type" value="Genomic_DNA"/>
</dbReference>
<proteinExistence type="predicted"/>
<protein>
    <submittedName>
        <fullName evidence="1">Uncharacterized protein</fullName>
    </submittedName>
</protein>
<gene>
    <name evidence="1" type="ORF">M9H77_21880</name>
</gene>
<reference evidence="2" key="1">
    <citation type="journal article" date="2023" name="Nat. Plants">
        <title>Single-cell RNA sequencing provides a high-resolution roadmap for understanding the multicellular compartmentation of specialized metabolism.</title>
        <authorList>
            <person name="Sun S."/>
            <person name="Shen X."/>
            <person name="Li Y."/>
            <person name="Li Y."/>
            <person name="Wang S."/>
            <person name="Li R."/>
            <person name="Zhang H."/>
            <person name="Shen G."/>
            <person name="Guo B."/>
            <person name="Wei J."/>
            <person name="Xu J."/>
            <person name="St-Pierre B."/>
            <person name="Chen S."/>
            <person name="Sun C."/>
        </authorList>
    </citation>
    <scope>NUCLEOTIDE SEQUENCE [LARGE SCALE GENOMIC DNA]</scope>
</reference>
<accession>A0ACC0AQ31</accession>
<name>A0ACC0AQ31_CATRO</name>
<evidence type="ECO:0000313" key="2">
    <source>
        <dbReference type="Proteomes" id="UP001060085"/>
    </source>
</evidence>
<keyword evidence="2" id="KW-1185">Reference proteome</keyword>
<comment type="caution">
    <text evidence="1">The sequence shown here is derived from an EMBL/GenBank/DDBJ whole genome shotgun (WGS) entry which is preliminary data.</text>
</comment>
<evidence type="ECO:0000313" key="1">
    <source>
        <dbReference type="EMBL" id="KAI5662557.1"/>
    </source>
</evidence>
<dbReference type="Proteomes" id="UP001060085">
    <property type="component" value="Linkage Group LG05"/>
</dbReference>
<organism evidence="1 2">
    <name type="scientific">Catharanthus roseus</name>
    <name type="common">Madagascar periwinkle</name>
    <name type="synonym">Vinca rosea</name>
    <dbReference type="NCBI Taxonomy" id="4058"/>
    <lineage>
        <taxon>Eukaryota</taxon>
        <taxon>Viridiplantae</taxon>
        <taxon>Streptophyta</taxon>
        <taxon>Embryophyta</taxon>
        <taxon>Tracheophyta</taxon>
        <taxon>Spermatophyta</taxon>
        <taxon>Magnoliopsida</taxon>
        <taxon>eudicotyledons</taxon>
        <taxon>Gunneridae</taxon>
        <taxon>Pentapetalae</taxon>
        <taxon>asterids</taxon>
        <taxon>lamiids</taxon>
        <taxon>Gentianales</taxon>
        <taxon>Apocynaceae</taxon>
        <taxon>Rauvolfioideae</taxon>
        <taxon>Vinceae</taxon>
        <taxon>Catharanthinae</taxon>
        <taxon>Catharanthus</taxon>
    </lineage>
</organism>
<sequence>MDNLPRRAKNSVEFRSVRRNSSRSCAESGDRNITVRPGARRGDDDIGPVVDRTGRLEATPILFRTRPPPLSHRPYTHIPYDPYGSSQPPPISYDPYAHAPTLPLRAQFFEQLVSSVPVDSSYSATEYEATDYGNPSSDAGLDRDFGEPDMIGSLLIGDEDDEIQPEDDGHDDDDDGESHGDEDEPVPVAPTSSFGGKPAPGKGKGLTGNFINGSIQDQLMEVHWIQSLSLRTVGILLVVYVAELAWEMGLAHLRSFTLHDVELILCVPAYGNVVDLHYSRDQLIAVIQSDLRIIYSGGGQASQVDTKELSGCWPQIGAQISRHPHLLDMMTADESYPTIWVGLMHSSTSYLPFRARQASQQQVVQCQECVYRGINPEKAPTWRSIAEYNSAFQGCSPGHDCS</sequence>